<dbReference type="InterPro" id="IPR000531">
    <property type="entry name" value="Beta-barrel_TonB"/>
</dbReference>
<evidence type="ECO:0000256" key="4">
    <source>
        <dbReference type="ARBA" id="ARBA00022452"/>
    </source>
</evidence>
<evidence type="ECO:0000256" key="5">
    <source>
        <dbReference type="ARBA" id="ARBA00022692"/>
    </source>
</evidence>
<name>A0A840S2V9_9BURK</name>
<sequence>MTGSSIKRIQKEGATPIQVVSRADIEKAGVANIGELLNALPGMAGAEDGTFSLQPTLSGSQGAAVHGFANGDTLVLLNGKRLPRYPVGGDFVDVNSVPLAIVERVEVLRDGASALYGSDAVAGVVNLITKRDFKGLTMSATMGKSSRNDGDKQKLSFSAGTGDMGSDGYNVAFGVEVDSTDGIFNRDRPLTASADLRPYGLGDDRLPTSPEPNVYLWDQDLYRPISPCKAPLPADGVAVESASPGKVCAFDPNSTTMLQPNLKSRAYFVAGSVQLPADMTLRLEAFDKFKESGNFLNPQPITNNVSASDPANPYKEDLTWFFRSTDPRLFRQKNIEVGARRFMATLDGTFDKYDWSVTAGQGKSNYREEGSGYFINSLFTAAVRNGVINPFTGKLNPNDLVPLTAAPVRTAFTKADFLDAKLSGSLFSMAGGDAMFAVGLGHYKEAYSNYPDALQRDGLLRGDPKLAIVDGKSRTVKHVFTEGIFPVLKNLELGLAVRHDKYSDVGGTTNPKASVRFEAMPELVLRASVGTGFRAPTLEDLYASDVTGFPQAIDYAGCAAAGTPRANCRAKQIFTNTKSNPNLKPEETKSMTFGLAFSPVKDLLATLDYINLEKEDAIAALDIQTILDNPNLPVAGYGTAKDLVRRLPNGQLVPDSTVPVIIAPTANVAAIKTQLVDFGLRYDLKFSGVKIRLENNHTRLLKRDREPAPGLGLSDYAGLAGFAKYRNVFSASAEMGAFSAGAYLRSIDGFLDVDTPSAVDPTTPKIKAWHTLDLVFGYKGILGKKGSVDLLIKNATDKMPPLSTALNTSNKIDFNHSAVGRYYQVTTKWEF</sequence>
<evidence type="ECO:0000256" key="7">
    <source>
        <dbReference type="ARBA" id="ARBA00023136"/>
    </source>
</evidence>
<dbReference type="Gene3D" id="2.40.170.20">
    <property type="entry name" value="TonB-dependent receptor, beta-barrel domain"/>
    <property type="match status" value="1"/>
</dbReference>
<dbReference type="GO" id="GO:0009279">
    <property type="term" value="C:cell outer membrane"/>
    <property type="evidence" value="ECO:0007669"/>
    <property type="project" value="UniProtKB-SubCell"/>
</dbReference>
<keyword evidence="15" id="KW-1185">Reference proteome</keyword>
<dbReference type="InterPro" id="IPR039426">
    <property type="entry name" value="TonB-dep_rcpt-like"/>
</dbReference>
<reference evidence="14 15" key="1">
    <citation type="submission" date="2020-08" db="EMBL/GenBank/DDBJ databases">
        <title>Genomic Encyclopedia of Type Strains, Phase IV (KMG-IV): sequencing the most valuable type-strain genomes for metagenomic binning, comparative biology and taxonomic classification.</title>
        <authorList>
            <person name="Goeker M."/>
        </authorList>
    </citation>
    <scope>NUCLEOTIDE SEQUENCE [LARGE SCALE GENOMIC DNA]</scope>
    <source>
        <strain evidence="14 15">DSM 23958</strain>
    </source>
</reference>
<evidence type="ECO:0000256" key="11">
    <source>
        <dbReference type="RuleBase" id="RU003357"/>
    </source>
</evidence>
<dbReference type="Gene3D" id="2.170.130.10">
    <property type="entry name" value="TonB-dependent receptor, plug domain"/>
    <property type="match status" value="1"/>
</dbReference>
<dbReference type="PROSITE" id="PS52016">
    <property type="entry name" value="TONB_DEPENDENT_REC_3"/>
    <property type="match status" value="1"/>
</dbReference>
<dbReference type="PANTHER" id="PTHR47234:SF2">
    <property type="entry name" value="TONB-DEPENDENT RECEPTOR"/>
    <property type="match status" value="1"/>
</dbReference>
<dbReference type="PANTHER" id="PTHR47234">
    <property type="match status" value="1"/>
</dbReference>
<dbReference type="Pfam" id="PF00593">
    <property type="entry name" value="TonB_dep_Rec_b-barrel"/>
    <property type="match status" value="1"/>
</dbReference>
<keyword evidence="4 10" id="KW-1134">Transmembrane beta strand</keyword>
<evidence type="ECO:0000256" key="9">
    <source>
        <dbReference type="ARBA" id="ARBA00023237"/>
    </source>
</evidence>
<dbReference type="Proteomes" id="UP000554837">
    <property type="component" value="Unassembled WGS sequence"/>
</dbReference>
<feature type="domain" description="TonB-dependent receptor-like beta-barrel" evidence="12">
    <location>
        <begin position="299"/>
        <end position="779"/>
    </location>
</feature>
<evidence type="ECO:0000256" key="8">
    <source>
        <dbReference type="ARBA" id="ARBA00023170"/>
    </source>
</evidence>
<feature type="domain" description="TonB-dependent receptor plug" evidence="13">
    <location>
        <begin position="12"/>
        <end position="124"/>
    </location>
</feature>
<keyword evidence="7 10" id="KW-0472">Membrane</keyword>
<dbReference type="EMBL" id="JACHHO010000001">
    <property type="protein sequence ID" value="MBB5202920.1"/>
    <property type="molecule type" value="Genomic_DNA"/>
</dbReference>
<evidence type="ECO:0000256" key="3">
    <source>
        <dbReference type="ARBA" id="ARBA00022448"/>
    </source>
</evidence>
<dbReference type="CDD" id="cd01347">
    <property type="entry name" value="ligand_gated_channel"/>
    <property type="match status" value="1"/>
</dbReference>
<organism evidence="14 15">
    <name type="scientific">Inhella inkyongensis</name>
    <dbReference type="NCBI Taxonomy" id="392593"/>
    <lineage>
        <taxon>Bacteria</taxon>
        <taxon>Pseudomonadati</taxon>
        <taxon>Pseudomonadota</taxon>
        <taxon>Betaproteobacteria</taxon>
        <taxon>Burkholderiales</taxon>
        <taxon>Sphaerotilaceae</taxon>
        <taxon>Inhella</taxon>
    </lineage>
</organism>
<dbReference type="InterPro" id="IPR012910">
    <property type="entry name" value="Plug_dom"/>
</dbReference>
<evidence type="ECO:0000256" key="10">
    <source>
        <dbReference type="PROSITE-ProRule" id="PRU01360"/>
    </source>
</evidence>
<dbReference type="RefSeq" id="WP_184044623.1">
    <property type="nucleotide sequence ID" value="NZ_JACHHO010000001.1"/>
</dbReference>
<keyword evidence="8 14" id="KW-0675">Receptor</keyword>
<comment type="similarity">
    <text evidence="2 10 11">Belongs to the TonB-dependent receptor family.</text>
</comment>
<evidence type="ECO:0000313" key="15">
    <source>
        <dbReference type="Proteomes" id="UP000554837"/>
    </source>
</evidence>
<evidence type="ECO:0000259" key="13">
    <source>
        <dbReference type="Pfam" id="PF07715"/>
    </source>
</evidence>
<keyword evidence="3 10" id="KW-0813">Transport</keyword>
<gene>
    <name evidence="14" type="ORF">HNQ51_000213</name>
</gene>
<proteinExistence type="inferred from homology"/>
<dbReference type="Pfam" id="PF07715">
    <property type="entry name" value="Plug"/>
    <property type="match status" value="1"/>
</dbReference>
<dbReference type="SUPFAM" id="SSF56935">
    <property type="entry name" value="Porins"/>
    <property type="match status" value="1"/>
</dbReference>
<evidence type="ECO:0000313" key="14">
    <source>
        <dbReference type="EMBL" id="MBB5202920.1"/>
    </source>
</evidence>
<evidence type="ECO:0000259" key="12">
    <source>
        <dbReference type="Pfam" id="PF00593"/>
    </source>
</evidence>
<keyword evidence="6 11" id="KW-0798">TonB box</keyword>
<keyword evidence="9 10" id="KW-0998">Cell outer membrane</keyword>
<evidence type="ECO:0000256" key="1">
    <source>
        <dbReference type="ARBA" id="ARBA00004571"/>
    </source>
</evidence>
<dbReference type="AlphaFoldDB" id="A0A840S2V9"/>
<accession>A0A840S2V9</accession>
<keyword evidence="5 10" id="KW-0812">Transmembrane</keyword>
<evidence type="ECO:0000256" key="6">
    <source>
        <dbReference type="ARBA" id="ARBA00023077"/>
    </source>
</evidence>
<protein>
    <submittedName>
        <fullName evidence="14">Iron complex outermembrane receptor protein</fullName>
    </submittedName>
</protein>
<evidence type="ECO:0000256" key="2">
    <source>
        <dbReference type="ARBA" id="ARBA00009810"/>
    </source>
</evidence>
<dbReference type="InterPro" id="IPR036942">
    <property type="entry name" value="Beta-barrel_TonB_sf"/>
</dbReference>
<comment type="caution">
    <text evidence="14">The sequence shown here is derived from an EMBL/GenBank/DDBJ whole genome shotgun (WGS) entry which is preliminary data.</text>
</comment>
<dbReference type="InterPro" id="IPR037066">
    <property type="entry name" value="Plug_dom_sf"/>
</dbReference>
<comment type="subcellular location">
    <subcellularLocation>
        <location evidence="1 10">Cell outer membrane</location>
        <topology evidence="1 10">Multi-pass membrane protein</topology>
    </subcellularLocation>
</comment>